<sequence>MSSLKVPTFVIVTGAGRGIGREITIQLARKVDPGSYIYLIDVQQDGIEDTARVIKQDVNDDKLKVRRLVADLSDDKSVTELNSFIFKDDLNASMFSHVILVHNAGALGFIEKHARELNNVEAIQKYFLLNLTSAILLTSGFLRHFHNKCDARKTVVQITSQAATSPIQSLHLYGTMKAGRDMFFRVMALEEPDVKFLSFNPGSVDTKMHRDAHGSHCAMFRTILEKVKKHPCFLTPEQAASALIKTIEEDKYESAVTVQSYDVLGMKVDL</sequence>
<dbReference type="Proteomes" id="UP001152320">
    <property type="component" value="Chromosome 12"/>
</dbReference>
<evidence type="ECO:0000313" key="6">
    <source>
        <dbReference type="Proteomes" id="UP001152320"/>
    </source>
</evidence>
<keyword evidence="3" id="KW-0521">NADP</keyword>
<keyword evidence="6" id="KW-1185">Reference proteome</keyword>
<comment type="subcellular location">
    <subcellularLocation>
        <location evidence="1">Cytoplasm</location>
    </subcellularLocation>
</comment>
<gene>
    <name evidence="5" type="ORF">HOLleu_25344</name>
</gene>
<dbReference type="OrthoDB" id="153074at2759"/>
<reference evidence="5" key="1">
    <citation type="submission" date="2021-10" db="EMBL/GenBank/DDBJ databases">
        <title>Tropical sea cucumber genome reveals ecological adaptation and Cuvierian tubules defense mechanism.</title>
        <authorList>
            <person name="Chen T."/>
        </authorList>
    </citation>
    <scope>NUCLEOTIDE SEQUENCE</scope>
    <source>
        <strain evidence="5">Nanhai2018</strain>
        <tissue evidence="5">Muscle</tissue>
    </source>
</reference>
<evidence type="ECO:0000256" key="2">
    <source>
        <dbReference type="ARBA" id="ARBA00022490"/>
    </source>
</evidence>
<name>A0A9Q1H3E5_HOLLE</name>
<keyword evidence="4" id="KW-0560">Oxidoreductase</keyword>
<protein>
    <submittedName>
        <fullName evidence="5">Sepiapterin reductase</fullName>
    </submittedName>
</protein>
<accession>A0A9Q1H3E5</accession>
<comment type="caution">
    <text evidence="5">The sequence shown here is derived from an EMBL/GenBank/DDBJ whole genome shotgun (WGS) entry which is preliminary data.</text>
</comment>
<dbReference type="PRINTS" id="PR00081">
    <property type="entry name" value="GDHRDH"/>
</dbReference>
<dbReference type="InterPro" id="IPR002347">
    <property type="entry name" value="SDR_fam"/>
</dbReference>
<evidence type="ECO:0000256" key="1">
    <source>
        <dbReference type="ARBA" id="ARBA00004496"/>
    </source>
</evidence>
<dbReference type="Gene3D" id="3.40.50.720">
    <property type="entry name" value="NAD(P)-binding Rossmann-like Domain"/>
    <property type="match status" value="1"/>
</dbReference>
<dbReference type="InterPro" id="IPR036291">
    <property type="entry name" value="NAD(P)-bd_dom_sf"/>
</dbReference>
<dbReference type="EMBL" id="JAIZAY010000012">
    <property type="protein sequence ID" value="KAJ8031964.1"/>
    <property type="molecule type" value="Genomic_DNA"/>
</dbReference>
<dbReference type="GO" id="GO:0006729">
    <property type="term" value="P:tetrahydrobiopterin biosynthetic process"/>
    <property type="evidence" value="ECO:0007669"/>
    <property type="project" value="TreeGrafter"/>
</dbReference>
<keyword evidence="2" id="KW-0963">Cytoplasm</keyword>
<evidence type="ECO:0000256" key="4">
    <source>
        <dbReference type="ARBA" id="ARBA00023002"/>
    </source>
</evidence>
<proteinExistence type="predicted"/>
<dbReference type="InterPro" id="IPR051721">
    <property type="entry name" value="Biopterin_syn/organic_redct"/>
</dbReference>
<dbReference type="GO" id="GO:0004757">
    <property type="term" value="F:sepiapterin reductase (NADP+) activity"/>
    <property type="evidence" value="ECO:0007669"/>
    <property type="project" value="TreeGrafter"/>
</dbReference>
<dbReference type="PANTHER" id="PTHR44085:SF2">
    <property type="entry name" value="SEPIAPTERIN REDUCTASE"/>
    <property type="match status" value="1"/>
</dbReference>
<dbReference type="AlphaFoldDB" id="A0A9Q1H3E5"/>
<dbReference type="SUPFAM" id="SSF51735">
    <property type="entry name" value="NAD(P)-binding Rossmann-fold domains"/>
    <property type="match status" value="1"/>
</dbReference>
<evidence type="ECO:0000256" key="3">
    <source>
        <dbReference type="ARBA" id="ARBA00022857"/>
    </source>
</evidence>
<evidence type="ECO:0000313" key="5">
    <source>
        <dbReference type="EMBL" id="KAJ8031964.1"/>
    </source>
</evidence>
<dbReference type="PANTHER" id="PTHR44085">
    <property type="entry name" value="SEPIAPTERIN REDUCTASE"/>
    <property type="match status" value="1"/>
</dbReference>
<dbReference type="GO" id="GO:0005737">
    <property type="term" value="C:cytoplasm"/>
    <property type="evidence" value="ECO:0007669"/>
    <property type="project" value="UniProtKB-SubCell"/>
</dbReference>
<organism evidence="5 6">
    <name type="scientific">Holothuria leucospilota</name>
    <name type="common">Black long sea cucumber</name>
    <name type="synonym">Mertensiothuria leucospilota</name>
    <dbReference type="NCBI Taxonomy" id="206669"/>
    <lineage>
        <taxon>Eukaryota</taxon>
        <taxon>Metazoa</taxon>
        <taxon>Echinodermata</taxon>
        <taxon>Eleutherozoa</taxon>
        <taxon>Echinozoa</taxon>
        <taxon>Holothuroidea</taxon>
        <taxon>Aspidochirotacea</taxon>
        <taxon>Aspidochirotida</taxon>
        <taxon>Holothuriidae</taxon>
        <taxon>Holothuria</taxon>
    </lineage>
</organism>
<dbReference type="Pfam" id="PF00106">
    <property type="entry name" value="adh_short"/>
    <property type="match status" value="1"/>
</dbReference>